<dbReference type="AlphaFoldDB" id="A0A7W3R792"/>
<gene>
    <name evidence="1" type="ORF">HNR21_001131</name>
</gene>
<evidence type="ECO:0000313" key="2">
    <source>
        <dbReference type="Proteomes" id="UP000539313"/>
    </source>
</evidence>
<accession>A0A7W3R792</accession>
<dbReference type="InterPro" id="IPR010982">
    <property type="entry name" value="Lambda_DNA-bd_dom_sf"/>
</dbReference>
<dbReference type="GO" id="GO:0003677">
    <property type="term" value="F:DNA binding"/>
    <property type="evidence" value="ECO:0007669"/>
    <property type="project" value="InterPro"/>
</dbReference>
<dbReference type="RefSeq" id="WP_246441984.1">
    <property type="nucleotide sequence ID" value="NZ_JACJII010000001.1"/>
</dbReference>
<protein>
    <submittedName>
        <fullName evidence="1">Transcriptional regulator with XRE-family HTH domain</fullName>
    </submittedName>
</protein>
<name>A0A7W3R792_9ACTN</name>
<evidence type="ECO:0000313" key="1">
    <source>
        <dbReference type="EMBL" id="MBA9002249.1"/>
    </source>
</evidence>
<dbReference type="EMBL" id="JACJII010000001">
    <property type="protein sequence ID" value="MBA9002249.1"/>
    <property type="molecule type" value="Genomic_DNA"/>
</dbReference>
<comment type="caution">
    <text evidence="1">The sequence shown here is derived from an EMBL/GenBank/DDBJ whole genome shotgun (WGS) entry which is preliminary data.</text>
</comment>
<proteinExistence type="predicted"/>
<dbReference type="Gene3D" id="1.10.260.40">
    <property type="entry name" value="lambda repressor-like DNA-binding domains"/>
    <property type="match status" value="1"/>
</dbReference>
<organism evidence="1 2">
    <name type="scientific">Thermomonospora cellulosilytica</name>
    <dbReference type="NCBI Taxonomy" id="1411118"/>
    <lineage>
        <taxon>Bacteria</taxon>
        <taxon>Bacillati</taxon>
        <taxon>Actinomycetota</taxon>
        <taxon>Actinomycetes</taxon>
        <taxon>Streptosporangiales</taxon>
        <taxon>Thermomonosporaceae</taxon>
        <taxon>Thermomonospora</taxon>
    </lineage>
</organism>
<keyword evidence="2" id="KW-1185">Reference proteome</keyword>
<dbReference type="Proteomes" id="UP000539313">
    <property type="component" value="Unassembled WGS sequence"/>
</dbReference>
<sequence>MAKETSPELPALGRRLRAERERRGWGRRTMARHLLDHIDDRQKPSHVTVAGYIKNWEAGEVRITDPRYRAAYAAALGIPEDELFALPNVPVSPPGTAMEGLPPGTVMESHTPGLWDDEMRRRAVLELLAAVTAGQAVPSDALETIFTGVERVLGARTDVDEWERVVAEYDHLVSVRPVGSLINDMATDVAAVGRILDRPLPPAVSAGMLRVSAGLSGLLAAQFEDVGQRQAARMTWSMARRAADASGDRALRVWVRSKEASMARWSDRPPAVAAELADEAVHIAGGTPCRGLAQAHAVQASLAARRGDVAGANEALQALEEVTEQGGGQRYLHLNEAYVHTLTHDRRAGAALSRALDLSRPGTVGRKELDLIQAMGLVREREINAGLQHALTTVQGGPLPASGFHIVGHILHDLPPSARTLPAARELRALTAAV</sequence>
<reference evidence="1 2" key="1">
    <citation type="submission" date="2020-08" db="EMBL/GenBank/DDBJ databases">
        <title>Sequencing the genomes of 1000 actinobacteria strains.</title>
        <authorList>
            <person name="Klenk H.-P."/>
        </authorList>
    </citation>
    <scope>NUCLEOTIDE SEQUENCE [LARGE SCALE GENOMIC DNA]</scope>
    <source>
        <strain evidence="1 2">DSM 45823</strain>
    </source>
</reference>